<sequence length="76" mass="8164">MNNLRAIRTKLGITQGHLANALGVTNGAICHYENGKRSMNIDQCRTIVLALNSFGAGVNIDDVFPPSKPNESTVKP</sequence>
<accession>A0A3A5JX83</accession>
<evidence type="ECO:0000313" key="3">
    <source>
        <dbReference type="Proteomes" id="UP000276295"/>
    </source>
</evidence>
<dbReference type="EMBL" id="QZWH01000006">
    <property type="protein sequence ID" value="RJT26893.1"/>
    <property type="molecule type" value="Genomic_DNA"/>
</dbReference>
<keyword evidence="3" id="KW-1185">Reference proteome</keyword>
<evidence type="ECO:0000313" key="2">
    <source>
        <dbReference type="EMBL" id="RJT26893.1"/>
    </source>
</evidence>
<dbReference type="RefSeq" id="WP_120063462.1">
    <property type="nucleotide sequence ID" value="NZ_QZWH01000006.1"/>
</dbReference>
<dbReference type="GO" id="GO:0003677">
    <property type="term" value="F:DNA binding"/>
    <property type="evidence" value="ECO:0007669"/>
    <property type="project" value="InterPro"/>
</dbReference>
<dbReference type="Gene3D" id="1.10.260.40">
    <property type="entry name" value="lambda repressor-like DNA-binding domains"/>
    <property type="match status" value="1"/>
</dbReference>
<gene>
    <name evidence="2" type="ORF">D6029_03650</name>
</gene>
<proteinExistence type="predicted"/>
<dbReference type="PROSITE" id="PS50943">
    <property type="entry name" value="HTH_CROC1"/>
    <property type="match status" value="1"/>
</dbReference>
<dbReference type="SMART" id="SM00530">
    <property type="entry name" value="HTH_XRE"/>
    <property type="match status" value="1"/>
</dbReference>
<dbReference type="OrthoDB" id="6877645at2"/>
<dbReference type="InterPro" id="IPR010982">
    <property type="entry name" value="Lambda_DNA-bd_dom_sf"/>
</dbReference>
<evidence type="ECO:0000259" key="1">
    <source>
        <dbReference type="PROSITE" id="PS50943"/>
    </source>
</evidence>
<comment type="caution">
    <text evidence="2">The sequence shown here is derived from an EMBL/GenBank/DDBJ whole genome shotgun (WGS) entry which is preliminary data.</text>
</comment>
<dbReference type="Proteomes" id="UP000276295">
    <property type="component" value="Unassembled WGS sequence"/>
</dbReference>
<dbReference type="SUPFAM" id="SSF47413">
    <property type="entry name" value="lambda repressor-like DNA-binding domains"/>
    <property type="match status" value="1"/>
</dbReference>
<name>A0A3A5JX83_9ENTR</name>
<reference evidence="2 3" key="1">
    <citation type="submission" date="2018-09" db="EMBL/GenBank/DDBJ databases">
        <title>Draft genome sequence of Buttiauxella izardii CCUG 35510T.</title>
        <authorList>
            <person name="Salva-Serra F."/>
            <person name="Marathe N."/>
            <person name="Moore E."/>
            <person name="Stadler-Svensson L."/>
            <person name="Engstrom-Jakobsson H."/>
        </authorList>
    </citation>
    <scope>NUCLEOTIDE SEQUENCE [LARGE SCALE GENOMIC DNA]</scope>
    <source>
        <strain evidence="2 3">CCUG 35510</strain>
    </source>
</reference>
<dbReference type="AlphaFoldDB" id="A0A3A5JX83"/>
<dbReference type="Pfam" id="PF01381">
    <property type="entry name" value="HTH_3"/>
    <property type="match status" value="1"/>
</dbReference>
<organism evidence="2 3">
    <name type="scientific">Buttiauxella izardii</name>
    <dbReference type="NCBI Taxonomy" id="82991"/>
    <lineage>
        <taxon>Bacteria</taxon>
        <taxon>Pseudomonadati</taxon>
        <taxon>Pseudomonadota</taxon>
        <taxon>Gammaproteobacteria</taxon>
        <taxon>Enterobacterales</taxon>
        <taxon>Enterobacteriaceae</taxon>
        <taxon>Buttiauxella</taxon>
    </lineage>
</organism>
<dbReference type="CDD" id="cd00093">
    <property type="entry name" value="HTH_XRE"/>
    <property type="match status" value="1"/>
</dbReference>
<dbReference type="InterPro" id="IPR001387">
    <property type="entry name" value="Cro/C1-type_HTH"/>
</dbReference>
<feature type="domain" description="HTH cro/C1-type" evidence="1">
    <location>
        <begin position="4"/>
        <end position="63"/>
    </location>
</feature>
<protein>
    <submittedName>
        <fullName evidence="2">XRE family transcriptional regulator</fullName>
    </submittedName>
</protein>